<sequence length="76" mass="8777">MYNISMTKQKKKRNKKYSGMDATSQRPKVTRITATNRSKLSQWFFDRKKLIRTIGMAVLVVVALIIVISGILSLFR</sequence>
<keyword evidence="2" id="KW-0812">Transmembrane</keyword>
<keyword evidence="2" id="KW-1133">Transmembrane helix</keyword>
<dbReference type="EMBL" id="CP076459">
    <property type="protein sequence ID" value="QWQ31269.1"/>
    <property type="molecule type" value="Genomic_DNA"/>
</dbReference>
<evidence type="ECO:0000313" key="4">
    <source>
        <dbReference type="Proteomes" id="UP000677117"/>
    </source>
</evidence>
<keyword evidence="2" id="KW-0472">Membrane</keyword>
<proteinExistence type="predicted"/>
<dbReference type="RefSeq" id="WP_232736065.1">
    <property type="nucleotide sequence ID" value="NZ_CP076459.1"/>
</dbReference>
<protein>
    <submittedName>
        <fullName evidence="3">Uncharacterized protein</fullName>
    </submittedName>
</protein>
<evidence type="ECO:0000256" key="1">
    <source>
        <dbReference type="SAM" id="MobiDB-lite"/>
    </source>
</evidence>
<gene>
    <name evidence="3" type="ORF">KOY49_03750</name>
</gene>
<reference evidence="3" key="1">
    <citation type="submission" date="2021-06" db="EMBL/GenBank/DDBJ databases">
        <title>An adapted protocol for Saccharibacteria cultivation: two new species join this phylum of Candidate Phyla Radiations.</title>
        <authorList>
            <person name="Ibrahim A."/>
            <person name="Maatouk M."/>
            <person name="Raoult D."/>
            <person name="Bittar F."/>
        </authorList>
    </citation>
    <scope>NUCLEOTIDE SEQUENCE</scope>
    <source>
        <strain evidence="3">IHU2</strain>
    </source>
</reference>
<evidence type="ECO:0000313" key="3">
    <source>
        <dbReference type="EMBL" id="QWQ31269.1"/>
    </source>
</evidence>
<feature type="region of interest" description="Disordered" evidence="1">
    <location>
        <begin position="1"/>
        <end position="28"/>
    </location>
</feature>
<name>A0A8F1MA55_9BACT</name>
<dbReference type="KEGG" id="mvl:KOY49_03750"/>
<accession>A0A8F1MA55</accession>
<feature type="transmembrane region" description="Helical" evidence="2">
    <location>
        <begin position="54"/>
        <end position="75"/>
    </location>
</feature>
<dbReference type="Proteomes" id="UP000677117">
    <property type="component" value="Chromosome"/>
</dbReference>
<keyword evidence="4" id="KW-1185">Reference proteome</keyword>
<dbReference type="AlphaFoldDB" id="A0A8F1MA55"/>
<evidence type="ECO:0000256" key="2">
    <source>
        <dbReference type="SAM" id="Phobius"/>
    </source>
</evidence>
<organism evidence="3 4">
    <name type="scientific">Candidatus Minimicrobia vallesae</name>
    <dbReference type="NCBI Taxonomy" id="2841264"/>
    <lineage>
        <taxon>Bacteria</taxon>
        <taxon>Candidatus Saccharimonadota</taxon>
        <taxon>Candidatus Saccharimonadota incertae sedis</taxon>
        <taxon>Candidatus Minimicrobia</taxon>
    </lineage>
</organism>